<organism evidence="2 3">
    <name type="scientific">Cellulomonas gelida</name>
    <dbReference type="NCBI Taxonomy" id="1712"/>
    <lineage>
        <taxon>Bacteria</taxon>
        <taxon>Bacillati</taxon>
        <taxon>Actinomycetota</taxon>
        <taxon>Actinomycetes</taxon>
        <taxon>Micrococcales</taxon>
        <taxon>Cellulomonadaceae</taxon>
        <taxon>Cellulomonas</taxon>
    </lineage>
</organism>
<dbReference type="AlphaFoldDB" id="A0A4Y3KL79"/>
<dbReference type="EMBL" id="BJLQ01000020">
    <property type="protein sequence ID" value="GEA84772.1"/>
    <property type="molecule type" value="Genomic_DNA"/>
</dbReference>
<feature type="transmembrane region" description="Helical" evidence="1">
    <location>
        <begin position="138"/>
        <end position="162"/>
    </location>
</feature>
<comment type="caution">
    <text evidence="2">The sequence shown here is derived from an EMBL/GenBank/DDBJ whole genome shotgun (WGS) entry which is preliminary data.</text>
</comment>
<gene>
    <name evidence="2" type="ORF">CGE01nite_20230</name>
</gene>
<keyword evidence="1" id="KW-1133">Transmembrane helix</keyword>
<keyword evidence="3" id="KW-1185">Reference proteome</keyword>
<evidence type="ECO:0000256" key="1">
    <source>
        <dbReference type="SAM" id="Phobius"/>
    </source>
</evidence>
<keyword evidence="1" id="KW-0812">Transmembrane</keyword>
<keyword evidence="1" id="KW-0472">Membrane</keyword>
<feature type="transmembrane region" description="Helical" evidence="1">
    <location>
        <begin position="93"/>
        <end position="126"/>
    </location>
</feature>
<proteinExistence type="predicted"/>
<protein>
    <submittedName>
        <fullName evidence="2">Uncharacterized protein</fullName>
    </submittedName>
</protein>
<dbReference type="Pfam" id="PF22564">
    <property type="entry name" value="HAAS"/>
    <property type="match status" value="1"/>
</dbReference>
<sequence length="180" mass="18441">MSEHPLVQAYLADLDRALVGSDPREHQDTLDAVREHLEEALGEEPTSDDVRRVLAGLGSVDAIAAGTTPVVVPPAVTVLPAAPAPGRADPGALVALVASLVAVLTLFLSPFVAIPLALVALVVAILRVRRPSGRSTLAWSALVVSGTTLVLSTVLGLLLIAVGDSSPEPGPVHSEPAAER</sequence>
<name>A0A4Y3KL79_9CELL</name>
<reference evidence="2 3" key="1">
    <citation type="submission" date="2019-06" db="EMBL/GenBank/DDBJ databases">
        <title>Whole genome shotgun sequence of Cellulomonas gelida NBRC 3748.</title>
        <authorList>
            <person name="Hosoyama A."/>
            <person name="Uohara A."/>
            <person name="Ohji S."/>
            <person name="Ichikawa N."/>
        </authorList>
    </citation>
    <scope>NUCLEOTIDE SEQUENCE [LARGE SCALE GENOMIC DNA]</scope>
    <source>
        <strain evidence="2 3">NBRC 3748</strain>
    </source>
</reference>
<accession>A0A4Y3KL79</accession>
<dbReference type="OrthoDB" id="4939178at2"/>
<evidence type="ECO:0000313" key="2">
    <source>
        <dbReference type="EMBL" id="GEA84772.1"/>
    </source>
</evidence>
<dbReference type="RefSeq" id="WP_141370668.1">
    <property type="nucleotide sequence ID" value="NZ_BJLQ01000020.1"/>
</dbReference>
<evidence type="ECO:0000313" key="3">
    <source>
        <dbReference type="Proteomes" id="UP000320461"/>
    </source>
</evidence>
<dbReference type="Proteomes" id="UP000320461">
    <property type="component" value="Unassembled WGS sequence"/>
</dbReference>